<dbReference type="GO" id="GO:0030248">
    <property type="term" value="F:cellulose binding"/>
    <property type="evidence" value="ECO:0007669"/>
    <property type="project" value="InterPro"/>
</dbReference>
<evidence type="ECO:0000256" key="4">
    <source>
        <dbReference type="ARBA" id="ARBA00022840"/>
    </source>
</evidence>
<dbReference type="GO" id="GO:0005524">
    <property type="term" value="F:ATP binding"/>
    <property type="evidence" value="ECO:0007669"/>
    <property type="project" value="UniProtKB-UniRule"/>
</dbReference>
<feature type="domain" description="Protein kinase" evidence="9">
    <location>
        <begin position="657"/>
        <end position="919"/>
    </location>
</feature>
<evidence type="ECO:0000256" key="6">
    <source>
        <dbReference type="SAM" id="MobiDB-lite"/>
    </source>
</evidence>
<evidence type="ECO:0000313" key="11">
    <source>
        <dbReference type="EMBL" id="CAD7701562.1"/>
    </source>
</evidence>
<keyword evidence="4 5" id="KW-0067">ATP-binding</keyword>
<accession>A0A8S1J1Z1</accession>
<keyword evidence="2 5" id="KW-0547">Nucleotide-binding</keyword>
<evidence type="ECO:0000313" key="12">
    <source>
        <dbReference type="Proteomes" id="UP000708148"/>
    </source>
</evidence>
<dbReference type="InterPro" id="IPR008271">
    <property type="entry name" value="Ser/Thr_kinase_AS"/>
</dbReference>
<dbReference type="GO" id="GO:0004674">
    <property type="term" value="F:protein serine/threonine kinase activity"/>
    <property type="evidence" value="ECO:0007669"/>
    <property type="project" value="TreeGrafter"/>
</dbReference>
<dbReference type="InterPro" id="IPR051681">
    <property type="entry name" value="Ser/Thr_Kinases-Pseudokinases"/>
</dbReference>
<evidence type="ECO:0000256" key="7">
    <source>
        <dbReference type="SAM" id="Phobius"/>
    </source>
</evidence>
<organism evidence="11 12">
    <name type="scientific">Ostreobium quekettii</name>
    <dbReference type="NCBI Taxonomy" id="121088"/>
    <lineage>
        <taxon>Eukaryota</taxon>
        <taxon>Viridiplantae</taxon>
        <taxon>Chlorophyta</taxon>
        <taxon>core chlorophytes</taxon>
        <taxon>Ulvophyceae</taxon>
        <taxon>TCBD clade</taxon>
        <taxon>Bryopsidales</taxon>
        <taxon>Ostreobineae</taxon>
        <taxon>Ostreobiaceae</taxon>
        <taxon>Ostreobium</taxon>
    </lineage>
</organism>
<dbReference type="Pfam" id="PF00069">
    <property type="entry name" value="Pkinase"/>
    <property type="match status" value="1"/>
</dbReference>
<feature type="transmembrane region" description="Helical" evidence="7">
    <location>
        <begin position="465"/>
        <end position="489"/>
    </location>
</feature>
<evidence type="ECO:0000259" key="9">
    <source>
        <dbReference type="PROSITE" id="PS50011"/>
    </source>
</evidence>
<dbReference type="InterPro" id="IPR000719">
    <property type="entry name" value="Prot_kinase_dom"/>
</dbReference>
<dbReference type="InterPro" id="IPR036966">
    <property type="entry name" value="CBM3_sf"/>
</dbReference>
<keyword evidence="1" id="KW-0808">Transferase</keyword>
<dbReference type="SMART" id="SM00220">
    <property type="entry name" value="S_TKc"/>
    <property type="match status" value="1"/>
</dbReference>
<evidence type="ECO:0000259" key="10">
    <source>
        <dbReference type="PROSITE" id="PS51172"/>
    </source>
</evidence>
<reference evidence="11" key="1">
    <citation type="submission" date="2020-12" db="EMBL/GenBank/DDBJ databases">
        <authorList>
            <person name="Iha C."/>
        </authorList>
    </citation>
    <scope>NUCLEOTIDE SEQUENCE</scope>
</reference>
<dbReference type="PROSITE" id="PS50011">
    <property type="entry name" value="PROTEIN_KINASE_DOM"/>
    <property type="match status" value="1"/>
</dbReference>
<evidence type="ECO:0000256" key="8">
    <source>
        <dbReference type="SAM" id="SignalP"/>
    </source>
</evidence>
<dbReference type="SUPFAM" id="SSF56112">
    <property type="entry name" value="Protein kinase-like (PK-like)"/>
    <property type="match status" value="1"/>
</dbReference>
<dbReference type="InterPro" id="IPR008965">
    <property type="entry name" value="CBM2/CBM3_carb-bd_dom_sf"/>
</dbReference>
<feature type="domain" description="CBM3" evidence="10">
    <location>
        <begin position="211"/>
        <end position="401"/>
    </location>
</feature>
<feature type="compositionally biased region" description="Basic and acidic residues" evidence="6">
    <location>
        <begin position="925"/>
        <end position="935"/>
    </location>
</feature>
<keyword evidence="12" id="KW-1185">Reference proteome</keyword>
<keyword evidence="7" id="KW-0472">Membrane</keyword>
<dbReference type="Gene3D" id="3.30.200.20">
    <property type="entry name" value="Phosphorylase Kinase, domain 1"/>
    <property type="match status" value="1"/>
</dbReference>
<dbReference type="PROSITE" id="PS51172">
    <property type="entry name" value="CBM3"/>
    <property type="match status" value="1"/>
</dbReference>
<sequence>MTASPWRRARAELAALWACLGFALLARGESPPSATPRASDALATGPGLAGGGGRGECFAVVEYVASVGDPLKANKSELFRGEVTVFAGSDSGEIASGVIHLGWTFTAGERLKGKRDIFVDTTEFTFSAETVEHQRIMLSWNESAGFAGGGSSSSVGFVGDKGNDGTSESPVYRLDIPEDIELNGHECDPVTTQEWVAKSRGEESRGDVVVRYLPVEFKNLRITDGFATSRIIFVVRIVNVGAKVMDLQSVTAEYWFDGGYQGVPRNATEEVPFKSHCVDATTGCDKMRTTVKPGLAGVQGAKYKVEMSFAKGAGILKANQTLEGNKNASRSDPPFFEAIVNISSNRILSQIDATKDFSFADTAVDDRLSALPDSFVQRLYENNTHIPVYVEGRLVWGSSPAAGRQKVVQAGGFQCEMRQHNATQCGLRKKYCCKSEPSTFVVEPPLFVEPNTTTGTQGPSSSGTFLIPAIGGMAGTFVCLAIIACCCVIRRRRGRRAAKLRAIEKMAKDEDGYGSTDAFTKRRESPAYSIESPVVWWYDDDPGMDDKEVELEREPLVSKDVKFHTAPSISGAESCLLLDMTEKAEFTDWSARDMKSWNGYIHWKWEGIDMSFAAESRQVRRTATQATGPGPHGVLTQNFQNPSSVNFGVDYKKEIEPFLGTKIGEGGFGKVFEATWKKVKVAVKVMKVDNDAMQQTLVDEIKLTSRFHHPNIVKVLAACFKDKENVCLIMELVEGGNLSQRIHNRNKRKLDYLEVLKLGHDIAKALAYLHPTVIHRDLKPQNVLMDKKGRAKIADFGISKFKDPHKSYLSVTQTGGTPNYMAPELFNGTRVDEKCDIFSVGCILYEAIARKVPFSDLPYNNFAPQLFQIIKAVAIDKKRPKIPEYCPHKLAHLIRSCWKENPKGRPSAAQVQDTIEGLMKEEMRQRKTDALHERQASGASSVERSTGEEHWDNALLAGMV</sequence>
<feature type="signal peptide" evidence="8">
    <location>
        <begin position="1"/>
        <end position="28"/>
    </location>
</feature>
<evidence type="ECO:0000256" key="5">
    <source>
        <dbReference type="PROSITE-ProRule" id="PRU10141"/>
    </source>
</evidence>
<dbReference type="PANTHER" id="PTHR44329:SF214">
    <property type="entry name" value="PROTEIN KINASE DOMAIN-CONTAINING PROTEIN"/>
    <property type="match status" value="1"/>
</dbReference>
<evidence type="ECO:0000256" key="2">
    <source>
        <dbReference type="ARBA" id="ARBA00022741"/>
    </source>
</evidence>
<dbReference type="CDD" id="cd13999">
    <property type="entry name" value="STKc_MAP3K-like"/>
    <property type="match status" value="1"/>
</dbReference>
<dbReference type="InterPro" id="IPR017441">
    <property type="entry name" value="Protein_kinase_ATP_BS"/>
</dbReference>
<keyword evidence="7" id="KW-1133">Transmembrane helix</keyword>
<protein>
    <recommendedName>
        <fullName evidence="13">Protein kinase domain-containing protein</fullName>
    </recommendedName>
</protein>
<dbReference type="PROSITE" id="PS00107">
    <property type="entry name" value="PROTEIN_KINASE_ATP"/>
    <property type="match status" value="1"/>
</dbReference>
<keyword evidence="3" id="KW-0418">Kinase</keyword>
<dbReference type="Gene3D" id="2.60.40.710">
    <property type="entry name" value="Endoglucanase-like"/>
    <property type="match status" value="1"/>
</dbReference>
<dbReference type="GO" id="GO:0005975">
    <property type="term" value="P:carbohydrate metabolic process"/>
    <property type="evidence" value="ECO:0007669"/>
    <property type="project" value="InterPro"/>
</dbReference>
<dbReference type="Gene3D" id="1.10.510.10">
    <property type="entry name" value="Transferase(Phosphotransferase) domain 1"/>
    <property type="match status" value="1"/>
</dbReference>
<comment type="caution">
    <text evidence="11">The sequence shown here is derived from an EMBL/GenBank/DDBJ whole genome shotgun (WGS) entry which is preliminary data.</text>
</comment>
<dbReference type="PANTHER" id="PTHR44329">
    <property type="entry name" value="SERINE/THREONINE-PROTEIN KINASE TNNI3K-RELATED"/>
    <property type="match status" value="1"/>
</dbReference>
<dbReference type="Proteomes" id="UP000708148">
    <property type="component" value="Unassembled WGS sequence"/>
</dbReference>
<dbReference type="PROSITE" id="PS00108">
    <property type="entry name" value="PROTEIN_KINASE_ST"/>
    <property type="match status" value="1"/>
</dbReference>
<proteinExistence type="predicted"/>
<feature type="region of interest" description="Disordered" evidence="6">
    <location>
        <begin position="925"/>
        <end position="948"/>
    </location>
</feature>
<keyword evidence="7" id="KW-0812">Transmembrane</keyword>
<dbReference type="InterPro" id="IPR001956">
    <property type="entry name" value="CBM3"/>
</dbReference>
<gene>
    <name evidence="11" type="ORF">OSTQU699_LOCUS6921</name>
</gene>
<evidence type="ECO:0000256" key="3">
    <source>
        <dbReference type="ARBA" id="ARBA00022777"/>
    </source>
</evidence>
<dbReference type="EMBL" id="CAJHUC010001571">
    <property type="protein sequence ID" value="CAD7701562.1"/>
    <property type="molecule type" value="Genomic_DNA"/>
</dbReference>
<name>A0A8S1J1Z1_9CHLO</name>
<dbReference type="AlphaFoldDB" id="A0A8S1J1Z1"/>
<evidence type="ECO:0008006" key="13">
    <source>
        <dbReference type="Google" id="ProtNLM"/>
    </source>
</evidence>
<dbReference type="OrthoDB" id="536504at2759"/>
<feature type="chain" id="PRO_5035897785" description="Protein kinase domain-containing protein" evidence="8">
    <location>
        <begin position="29"/>
        <end position="960"/>
    </location>
</feature>
<evidence type="ECO:0000256" key="1">
    <source>
        <dbReference type="ARBA" id="ARBA00022679"/>
    </source>
</evidence>
<dbReference type="SUPFAM" id="SSF49384">
    <property type="entry name" value="Carbohydrate-binding domain"/>
    <property type="match status" value="1"/>
</dbReference>
<keyword evidence="8" id="KW-0732">Signal</keyword>
<dbReference type="InterPro" id="IPR011009">
    <property type="entry name" value="Kinase-like_dom_sf"/>
</dbReference>
<feature type="binding site" evidence="5">
    <location>
        <position position="684"/>
    </location>
    <ligand>
        <name>ATP</name>
        <dbReference type="ChEBI" id="CHEBI:30616"/>
    </ligand>
</feature>